<protein>
    <submittedName>
        <fullName evidence="6">DNA-binding transcriptional regulator, LysR family</fullName>
    </submittedName>
</protein>
<dbReference type="GO" id="GO:0003700">
    <property type="term" value="F:DNA-binding transcription factor activity"/>
    <property type="evidence" value="ECO:0007669"/>
    <property type="project" value="InterPro"/>
</dbReference>
<dbReference type="RefSeq" id="WP_017013779.1">
    <property type="nucleotide sequence ID" value="NZ_FOWR01000051.1"/>
</dbReference>
<dbReference type="STRING" id="1121869.SAMN03084138_04395"/>
<dbReference type="Proteomes" id="UP000182692">
    <property type="component" value="Unassembled WGS sequence"/>
</dbReference>
<dbReference type="Gene3D" id="1.10.10.10">
    <property type="entry name" value="Winged helix-like DNA-binding domain superfamily/Winged helix DNA-binding domain"/>
    <property type="match status" value="1"/>
</dbReference>
<dbReference type="Gene3D" id="3.40.190.10">
    <property type="entry name" value="Periplasmic binding protein-like II"/>
    <property type="match status" value="2"/>
</dbReference>
<dbReference type="Pfam" id="PF00126">
    <property type="entry name" value="HTH_1"/>
    <property type="match status" value="1"/>
</dbReference>
<evidence type="ECO:0000256" key="1">
    <source>
        <dbReference type="ARBA" id="ARBA00009437"/>
    </source>
</evidence>
<dbReference type="CDD" id="cd08466">
    <property type="entry name" value="PBP2_LeuO"/>
    <property type="match status" value="1"/>
</dbReference>
<dbReference type="PANTHER" id="PTHR30118">
    <property type="entry name" value="HTH-TYPE TRANSCRIPTIONAL REGULATOR LEUO-RELATED"/>
    <property type="match status" value="1"/>
</dbReference>
<accession>A0A1I5WQ60</accession>
<evidence type="ECO:0000313" key="7">
    <source>
        <dbReference type="Proteomes" id="UP000182692"/>
    </source>
</evidence>
<name>A0A1I5WQ60_9GAMM</name>
<dbReference type="InterPro" id="IPR005119">
    <property type="entry name" value="LysR_subst-bd"/>
</dbReference>
<dbReference type="PRINTS" id="PR00039">
    <property type="entry name" value="HTHLYSR"/>
</dbReference>
<gene>
    <name evidence="6" type="ORF">SAMN03084138_04395</name>
</gene>
<dbReference type="Pfam" id="PF03466">
    <property type="entry name" value="LysR_substrate"/>
    <property type="match status" value="1"/>
</dbReference>
<dbReference type="InterPro" id="IPR050389">
    <property type="entry name" value="LysR-type_TF"/>
</dbReference>
<dbReference type="InterPro" id="IPR036388">
    <property type="entry name" value="WH-like_DNA-bd_sf"/>
</dbReference>
<dbReference type="PROSITE" id="PS50931">
    <property type="entry name" value="HTH_LYSR"/>
    <property type="match status" value="1"/>
</dbReference>
<feature type="domain" description="HTH lysR-type" evidence="5">
    <location>
        <begin position="5"/>
        <end position="62"/>
    </location>
</feature>
<dbReference type="SUPFAM" id="SSF46785">
    <property type="entry name" value="Winged helix' DNA-binding domain"/>
    <property type="match status" value="1"/>
</dbReference>
<dbReference type="AlphaFoldDB" id="A0A1I5WQ60"/>
<dbReference type="OrthoDB" id="8839911at2"/>
<evidence type="ECO:0000259" key="5">
    <source>
        <dbReference type="PROSITE" id="PS50931"/>
    </source>
</evidence>
<keyword evidence="2" id="KW-0805">Transcription regulation</keyword>
<comment type="similarity">
    <text evidence="1">Belongs to the LysR transcriptional regulatory family.</text>
</comment>
<organism evidence="6 7">
    <name type="scientific">Enterovibrio norvegicus DSM 15893</name>
    <dbReference type="NCBI Taxonomy" id="1121869"/>
    <lineage>
        <taxon>Bacteria</taxon>
        <taxon>Pseudomonadati</taxon>
        <taxon>Pseudomonadota</taxon>
        <taxon>Gammaproteobacteria</taxon>
        <taxon>Vibrionales</taxon>
        <taxon>Vibrionaceae</taxon>
        <taxon>Enterovibrio</taxon>
    </lineage>
</organism>
<proteinExistence type="inferred from homology"/>
<dbReference type="GO" id="GO:0003677">
    <property type="term" value="F:DNA binding"/>
    <property type="evidence" value="ECO:0007669"/>
    <property type="project" value="UniProtKB-KW"/>
</dbReference>
<keyword evidence="4" id="KW-0804">Transcription</keyword>
<reference evidence="6 7" key="1">
    <citation type="submission" date="2016-10" db="EMBL/GenBank/DDBJ databases">
        <authorList>
            <person name="de Groot N.N."/>
        </authorList>
    </citation>
    <scope>NUCLEOTIDE SEQUENCE [LARGE SCALE GENOMIC DNA]</scope>
    <source>
        <strain evidence="6 7">DSM 15893</strain>
    </source>
</reference>
<dbReference type="PANTHER" id="PTHR30118:SF6">
    <property type="entry name" value="HTH-TYPE TRANSCRIPTIONAL REGULATOR LEUO"/>
    <property type="match status" value="1"/>
</dbReference>
<keyword evidence="3 6" id="KW-0238">DNA-binding</keyword>
<evidence type="ECO:0000313" key="6">
    <source>
        <dbReference type="EMBL" id="SFQ21717.1"/>
    </source>
</evidence>
<dbReference type="InterPro" id="IPR000847">
    <property type="entry name" value="LysR_HTH_N"/>
</dbReference>
<evidence type="ECO:0000256" key="3">
    <source>
        <dbReference type="ARBA" id="ARBA00023125"/>
    </source>
</evidence>
<dbReference type="SUPFAM" id="SSF53850">
    <property type="entry name" value="Periplasmic binding protein-like II"/>
    <property type="match status" value="1"/>
</dbReference>
<sequence length="302" mass="33890">MLRDYDLNLLTVFDAVMTLGSVAKAADKLNMTSAAVSQNLSRLRDHVGEPLFVRQGRGIQPTQHAINMHKHVAEGLSAIRFGLEANTSFEPSTSTREFMIGGHAYFDLAVLPQLLSRLSDIAPRINVNLTPYEDNHFTPSQVLSERGADLFLSSLPISHPSIITAKVSEEALVVTYAKDHPRLKGKITLQQFFAEKHTALTSRRFGSFMFSNLIEKPLPARKVHYQSDSMLNLMATAAMTDLLCFTPKRLADLWAEKLGLNVQPLPFDIRPVPTFVCWHQAKQHDEGITWLREQIEDILQNS</sequence>
<evidence type="ECO:0000256" key="2">
    <source>
        <dbReference type="ARBA" id="ARBA00023015"/>
    </source>
</evidence>
<dbReference type="GeneID" id="35869939"/>
<dbReference type="EMBL" id="FOWR01000051">
    <property type="protein sequence ID" value="SFQ21717.1"/>
    <property type="molecule type" value="Genomic_DNA"/>
</dbReference>
<evidence type="ECO:0000256" key="4">
    <source>
        <dbReference type="ARBA" id="ARBA00023163"/>
    </source>
</evidence>
<dbReference type="InterPro" id="IPR036390">
    <property type="entry name" value="WH_DNA-bd_sf"/>
</dbReference>